<dbReference type="Proteomes" id="UP000335496">
    <property type="component" value="Unassembled WGS sequence"/>
</dbReference>
<proteinExistence type="predicted"/>
<gene>
    <name evidence="5" type="ORF">EAJ03_16015</name>
    <name evidence="3" type="ORF">F2Z23_16205</name>
    <name evidence="4" type="ORF">INE88_01234</name>
    <name evidence="6" type="ORF">NCTC11155_02143</name>
</gene>
<evidence type="ECO:0000313" key="6">
    <source>
        <dbReference type="EMBL" id="SUV42769.1"/>
    </source>
</evidence>
<reference evidence="5 8" key="3">
    <citation type="journal article" date="2019" name="Science, e1252229">
        <title>Invertible promoters mediate bacterial phase variation, antibiotic resistance, and host adaptation in the gut.</title>
        <authorList>
            <person name="Jiang X."/>
            <person name="Hall A.B."/>
            <person name="Arthur T.D."/>
            <person name="Plichta D.R."/>
            <person name="Covington C.T."/>
            <person name="Poyet M."/>
            <person name="Crothers J."/>
            <person name="Moses P.L."/>
            <person name="Tolonen A.C."/>
            <person name="Vlamakis H."/>
            <person name="Alm E.J."/>
            <person name="Xavier R.J."/>
        </authorList>
    </citation>
    <scope>NUCLEOTIDE SEQUENCE [LARGE SCALE GENOMIC DNA]</scope>
    <source>
        <strain evidence="5">Bj_0095</strain>
        <strain evidence="8">bj_0095</strain>
    </source>
</reference>
<dbReference type="Proteomes" id="UP000679226">
    <property type="component" value="Chromosome"/>
</dbReference>
<keyword evidence="2" id="KW-1133">Transmembrane helix</keyword>
<evidence type="ECO:0000313" key="4">
    <source>
        <dbReference type="EMBL" id="QUT44443.1"/>
    </source>
</evidence>
<keyword evidence="1" id="KW-0175">Coiled coil</keyword>
<keyword evidence="9" id="KW-1185">Reference proteome</keyword>
<evidence type="ECO:0000256" key="1">
    <source>
        <dbReference type="SAM" id="Coils"/>
    </source>
</evidence>
<keyword evidence="2" id="KW-0472">Membrane</keyword>
<reference evidence="3 9" key="2">
    <citation type="journal article" date="2019" name="Nat. Med.">
        <title>A library of human gut bacterial isolates paired with longitudinal multiomics data enables mechanistic microbiome research.</title>
        <authorList>
            <person name="Poyet M."/>
            <person name="Groussin M."/>
            <person name="Gibbons S.M."/>
            <person name="Avila-Pacheco J."/>
            <person name="Jiang X."/>
            <person name="Kearney S.M."/>
            <person name="Perrotta A.R."/>
            <person name="Berdy B."/>
            <person name="Zhao S."/>
            <person name="Lieberman T.D."/>
            <person name="Swanson P.K."/>
            <person name="Smith M."/>
            <person name="Roesemann S."/>
            <person name="Alexander J.E."/>
            <person name="Rich S.A."/>
            <person name="Livny J."/>
            <person name="Vlamakis H."/>
            <person name="Clish C."/>
            <person name="Bullock K."/>
            <person name="Deik A."/>
            <person name="Scott J."/>
            <person name="Pierce K.A."/>
            <person name="Xavier R.J."/>
            <person name="Alm E.J."/>
        </authorList>
    </citation>
    <scope>NUCLEOTIDE SEQUENCE [LARGE SCALE GENOMIC DNA]</scope>
    <source>
        <strain evidence="3 9">BIOML-A1</strain>
    </source>
</reference>
<dbReference type="STRING" id="483216.BACEGG_00075"/>
<evidence type="ECO:0000313" key="7">
    <source>
        <dbReference type="Proteomes" id="UP000254424"/>
    </source>
</evidence>
<dbReference type="EMBL" id="VVZX01000028">
    <property type="protein sequence ID" value="KAA5270496.1"/>
    <property type="molecule type" value="Genomic_DNA"/>
</dbReference>
<name>A0A380Z6T1_9BACE</name>
<dbReference type="OrthoDB" id="1115172at2"/>
<keyword evidence="2" id="KW-0812">Transmembrane</keyword>
<protein>
    <recommendedName>
        <fullName evidence="10">Chromosome segregation protein SMC</fullName>
    </recommendedName>
</protein>
<evidence type="ECO:0008006" key="10">
    <source>
        <dbReference type="Google" id="ProtNLM"/>
    </source>
</evidence>
<feature type="coiled-coil region" evidence="1">
    <location>
        <begin position="31"/>
        <end position="169"/>
    </location>
</feature>
<dbReference type="Proteomes" id="UP000291917">
    <property type="component" value="Unassembled WGS sequence"/>
</dbReference>
<organism evidence="6 7">
    <name type="scientific">Bacteroides eggerthii</name>
    <dbReference type="NCBI Taxonomy" id="28111"/>
    <lineage>
        <taxon>Bacteria</taxon>
        <taxon>Pseudomonadati</taxon>
        <taxon>Bacteroidota</taxon>
        <taxon>Bacteroidia</taxon>
        <taxon>Bacteroidales</taxon>
        <taxon>Bacteroidaceae</taxon>
        <taxon>Bacteroides</taxon>
    </lineage>
</organism>
<reference evidence="6 7" key="1">
    <citation type="submission" date="2018-06" db="EMBL/GenBank/DDBJ databases">
        <authorList>
            <consortium name="Pathogen Informatics"/>
            <person name="Doyle S."/>
        </authorList>
    </citation>
    <scope>NUCLEOTIDE SEQUENCE [LARGE SCALE GENOMIC DNA]</scope>
    <source>
        <strain evidence="6 7">NCTC11155</strain>
    </source>
</reference>
<accession>A0A380Z6T1</accession>
<dbReference type="EMBL" id="UFSX01000002">
    <property type="protein sequence ID" value="SUV42769.1"/>
    <property type="molecule type" value="Genomic_DNA"/>
</dbReference>
<evidence type="ECO:0000313" key="3">
    <source>
        <dbReference type="EMBL" id="KAA5270496.1"/>
    </source>
</evidence>
<dbReference type="GeneID" id="93068907"/>
<evidence type="ECO:0000313" key="9">
    <source>
        <dbReference type="Proteomes" id="UP000335496"/>
    </source>
</evidence>
<dbReference type="EMBL" id="CP072227">
    <property type="protein sequence ID" value="QUT44443.1"/>
    <property type="molecule type" value="Genomic_DNA"/>
</dbReference>
<evidence type="ECO:0000256" key="2">
    <source>
        <dbReference type="SAM" id="Phobius"/>
    </source>
</evidence>
<sequence>MNNKKNTLQIVVGSLLVLLLIGVTVLLISEKRTNNELVQEFNLEKEDLENQYTDFAKQYDELKLTVSNDSLSVLLEQEQLKTQRLLEELRTVKSTNATEIRRLKKELATLRKVMIGYINQIDSLSRLTNHQKEVIADVTRKYNVASQQISNLSEEKKNLNKKVTLAAQLDATNINIQATNKRGKKAKKVKDVVKLKINFTIVKNITAETGERTLYVRITKPDNDVLSKNASNTFPYENRELAYSIKKYIEYNGEEQSVTVYWDVEEFLYAGSYRVDIFSDGTLIGSQSFNLD</sequence>
<dbReference type="EMBL" id="RCXL01000030">
    <property type="protein sequence ID" value="RYT70037.1"/>
    <property type="molecule type" value="Genomic_DNA"/>
</dbReference>
<dbReference type="KEGG" id="beg:INE88_01234"/>
<dbReference type="Proteomes" id="UP000254424">
    <property type="component" value="Unassembled WGS sequence"/>
</dbReference>
<dbReference type="AlphaFoldDB" id="A0A380Z6T1"/>
<evidence type="ECO:0000313" key="5">
    <source>
        <dbReference type="EMBL" id="RYT70037.1"/>
    </source>
</evidence>
<dbReference type="RefSeq" id="WP_004288340.1">
    <property type="nucleotide sequence ID" value="NZ_CABKNQ010000020.1"/>
</dbReference>
<evidence type="ECO:0000313" key="8">
    <source>
        <dbReference type="Proteomes" id="UP000291917"/>
    </source>
</evidence>
<reference evidence="4" key="4">
    <citation type="journal article" date="2021" name="PLoS Genet.">
        <title>Mobile Type VI secretion system loci of the gut Bacteroidales display extensive intra-ecosystem transfer, multi-species spread and geographical clustering.</title>
        <authorList>
            <person name="Garcia-Bayona L."/>
            <person name="Coyne M.J."/>
            <person name="Comstock L.E."/>
        </authorList>
    </citation>
    <scope>NUCLEOTIDE SEQUENCE</scope>
    <source>
        <strain evidence="4">CL11T00C20</strain>
    </source>
</reference>
<feature type="transmembrane region" description="Helical" evidence="2">
    <location>
        <begin position="7"/>
        <end position="28"/>
    </location>
</feature>